<comment type="cofactor">
    <cofactor evidence="3">
        <name>Fe(2+)</name>
        <dbReference type="ChEBI" id="CHEBI:29033"/>
    </cofactor>
</comment>
<dbReference type="InParanoid" id="D1YX98"/>
<dbReference type="NCBIfam" id="TIGR00501">
    <property type="entry name" value="met_pdase_II"/>
    <property type="match status" value="1"/>
</dbReference>
<feature type="domain" description="Peptidase M24" evidence="10">
    <location>
        <begin position="13"/>
        <end position="198"/>
    </location>
</feature>
<dbReference type="GO" id="GO:0070006">
    <property type="term" value="F:metalloaminopeptidase activity"/>
    <property type="evidence" value="ECO:0007669"/>
    <property type="project" value="UniProtKB-UniRule"/>
</dbReference>
<feature type="binding site" evidence="8">
    <location>
        <position position="194"/>
    </location>
    <ligand>
        <name>a divalent metal cation</name>
        <dbReference type="ChEBI" id="CHEBI:60240"/>
        <label>2</label>
        <note>catalytic</note>
    </ligand>
</feature>
<dbReference type="GO" id="GO:0006508">
    <property type="term" value="P:proteolysis"/>
    <property type="evidence" value="ECO:0007669"/>
    <property type="project" value="UniProtKB-KW"/>
</dbReference>
<feature type="binding site" evidence="8">
    <location>
        <position position="89"/>
    </location>
    <ligand>
        <name>a divalent metal cation</name>
        <dbReference type="ChEBI" id="CHEBI:60240"/>
        <label>1</label>
    </ligand>
</feature>
<comment type="function">
    <text evidence="8 9">Removes the N-terminal methionine from nascent proteins. The N-terminal methionine is often cleaved when the second residue in the primary sequence is small and uncharged (Met-Ala-, Cys, Gly, Pro, Ser, Thr, or Val).</text>
</comment>
<dbReference type="EC" id="3.4.11.18" evidence="8 9"/>
<comment type="cofactor">
    <cofactor evidence="8">
        <name>Co(2+)</name>
        <dbReference type="ChEBI" id="CHEBI:48828"/>
    </cofactor>
    <cofactor evidence="8">
        <name>Zn(2+)</name>
        <dbReference type="ChEBI" id="CHEBI:29105"/>
    </cofactor>
    <cofactor evidence="8">
        <name>Mn(2+)</name>
        <dbReference type="ChEBI" id="CHEBI:29035"/>
    </cofactor>
    <cofactor evidence="8">
        <name>Fe(2+)</name>
        <dbReference type="ChEBI" id="CHEBI:29033"/>
    </cofactor>
    <text evidence="8">Binds 2 divalent metal cations per subunit. Has a high-affinity and a low affinity metal-binding site. The true nature of the physiological cofactor is under debate. The enzyme is active with cobalt, zinc, manganese or divalent iron ions. Most likely, methionine aminopeptidases function as mononuclear Fe(2+)-metalloproteases under physiological conditions, and the catalytically relevant metal-binding site has been assigned to the histidine-containing high-affinity site.</text>
</comment>
<dbReference type="HAMAP" id="MF_01975">
    <property type="entry name" value="MetAP_2_arc"/>
    <property type="match status" value="1"/>
</dbReference>
<comment type="subunit">
    <text evidence="8">Monomer.</text>
</comment>
<reference evidence="12" key="3">
    <citation type="journal article" date="2011" name="PLoS ONE">
        <title>Genome sequence of a mesophilic hydrogenotrophic methanogen Methanocella paludicola, the first cultivated representative of the order Methanocellales.</title>
        <authorList>
            <person name="Sakai S."/>
            <person name="Takaki Y."/>
            <person name="Shimamura S."/>
            <person name="Sekine M."/>
            <person name="Tajima T."/>
            <person name="Kosugi H."/>
            <person name="Ichikawa N."/>
            <person name="Tasumi E."/>
            <person name="Hiraki A.T."/>
            <person name="Shimizu A."/>
            <person name="Kato Y."/>
            <person name="Nishiko R."/>
            <person name="Mori K."/>
            <person name="Fujita N."/>
            <person name="Imachi H."/>
            <person name="Takai K."/>
        </authorList>
    </citation>
    <scope>NUCLEOTIDE SEQUENCE [LARGE SCALE GENOMIC DNA]</scope>
    <source>
        <strain evidence="12">DSM 17711 / JCM 13418 / NBRC 101707 / SANAE</strain>
    </source>
</reference>
<dbReference type="Pfam" id="PF00557">
    <property type="entry name" value="Peptidase_M24"/>
    <property type="match status" value="1"/>
</dbReference>
<comment type="catalytic activity">
    <reaction evidence="1 8 9">
        <text>Release of N-terminal amino acids, preferentially methionine, from peptides and arylamides.</text>
        <dbReference type="EC" id="3.4.11.18"/>
    </reaction>
</comment>
<reference evidence="11 12" key="2">
    <citation type="journal article" date="2008" name="Int. J. Syst. Evol. Microbiol.">
        <title>Methanocella paludicola gen. nov., sp. nov., a methane-producing archaeon, the first isolate of the lineage 'Rice Cluster I', and proposal of the new archaeal order Methanocellales ord. nov.</title>
        <authorList>
            <person name="Sakai S."/>
            <person name="Imachi H."/>
            <person name="Hanada S."/>
            <person name="Ohashi A."/>
            <person name="Harada H."/>
            <person name="Kamagata Y."/>
        </authorList>
    </citation>
    <scope>NUCLEOTIDE SEQUENCE [LARGE SCALE GENOMIC DNA]</scope>
    <source>
        <strain evidence="12">DSM 17711 / JCM 13418 / NBRC 101707 / SANAE</strain>
    </source>
</reference>
<dbReference type="InterPro" id="IPR036390">
    <property type="entry name" value="WH_DNA-bd_sf"/>
</dbReference>
<dbReference type="GeneID" id="8681022"/>
<dbReference type="STRING" id="304371.MCP_0998"/>
<dbReference type="SUPFAM" id="SSF46785">
    <property type="entry name" value="Winged helix' DNA-binding domain"/>
    <property type="match status" value="1"/>
</dbReference>
<feature type="binding site" evidence="8">
    <location>
        <position position="161"/>
    </location>
    <ligand>
        <name>a divalent metal cation</name>
        <dbReference type="ChEBI" id="CHEBI:60240"/>
        <label>2</label>
        <note>catalytic</note>
    </ligand>
</feature>
<feature type="binding site" evidence="8">
    <location>
        <position position="282"/>
    </location>
    <ligand>
        <name>a divalent metal cation</name>
        <dbReference type="ChEBI" id="CHEBI:60240"/>
        <label>1</label>
    </ligand>
</feature>
<dbReference type="GO" id="GO:0005737">
    <property type="term" value="C:cytoplasm"/>
    <property type="evidence" value="ECO:0007669"/>
    <property type="project" value="TreeGrafter"/>
</dbReference>
<evidence type="ECO:0000256" key="6">
    <source>
        <dbReference type="ARBA" id="ARBA00022723"/>
    </source>
</evidence>
<dbReference type="Gene3D" id="1.10.10.10">
    <property type="entry name" value="Winged helix-like DNA-binding domain superfamily/Winged helix DNA-binding domain"/>
    <property type="match status" value="1"/>
</dbReference>
<proteinExistence type="inferred from homology"/>
<dbReference type="InterPro" id="IPR036005">
    <property type="entry name" value="Creatinase/aminopeptidase-like"/>
</dbReference>
<keyword evidence="12" id="KW-1185">Reference proteome</keyword>
<dbReference type="AlphaFoldDB" id="D1YX98"/>
<evidence type="ECO:0000256" key="5">
    <source>
        <dbReference type="ARBA" id="ARBA00022670"/>
    </source>
</evidence>
<evidence type="ECO:0000256" key="9">
    <source>
        <dbReference type="RuleBase" id="RU003653"/>
    </source>
</evidence>
<keyword evidence="5 8" id="KW-0645">Protease</keyword>
<organism evidence="11 12">
    <name type="scientific">Methanocella paludicola (strain DSM 17711 / JCM 13418 / NBRC 101707 / SANAE)</name>
    <dbReference type="NCBI Taxonomy" id="304371"/>
    <lineage>
        <taxon>Archaea</taxon>
        <taxon>Methanobacteriati</taxon>
        <taxon>Methanobacteriota</taxon>
        <taxon>Stenosarchaea group</taxon>
        <taxon>Methanomicrobia</taxon>
        <taxon>Methanocellales</taxon>
        <taxon>Methanocellaceae</taxon>
        <taxon>Methanocella</taxon>
    </lineage>
</organism>
<feature type="binding site" evidence="8">
    <location>
        <position position="282"/>
    </location>
    <ligand>
        <name>a divalent metal cation</name>
        <dbReference type="ChEBI" id="CHEBI:60240"/>
        <label>2</label>
        <note>catalytic</note>
    </ligand>
</feature>
<dbReference type="OrthoDB" id="372008at2157"/>
<dbReference type="PANTHER" id="PTHR45777">
    <property type="entry name" value="METHIONINE AMINOPEPTIDASE 2"/>
    <property type="match status" value="1"/>
</dbReference>
<comment type="similarity">
    <text evidence="8">Belongs to the peptidase M24A family. Methionine aminopeptidase archaeal type 2 subfamily.</text>
</comment>
<name>D1YX98_METPS</name>
<dbReference type="InterPro" id="IPR001714">
    <property type="entry name" value="Pept_M24_MAP"/>
</dbReference>
<dbReference type="PANTHER" id="PTHR45777:SF2">
    <property type="entry name" value="METHIONINE AMINOPEPTIDASE 2"/>
    <property type="match status" value="1"/>
</dbReference>
<dbReference type="InterPro" id="IPR036388">
    <property type="entry name" value="WH-like_DNA-bd_sf"/>
</dbReference>
<keyword evidence="7 8" id="KW-0378">Hydrolase</keyword>
<reference evidence="11 12" key="1">
    <citation type="journal article" date="2007" name="Appl. Environ. Microbiol.">
        <title>Isolation of key methanogens for global methane emission from rice paddy fields: a novel isolate affiliated with the clone cluster rice cluster I.</title>
        <authorList>
            <person name="Sakai S."/>
            <person name="Imachi H."/>
            <person name="Sekiguchi Y."/>
            <person name="Ohashi A."/>
            <person name="Harada H."/>
            <person name="Kamagata Y."/>
        </authorList>
    </citation>
    <scope>NUCLEOTIDE SEQUENCE [LARGE SCALE GENOMIC DNA]</scope>
    <source>
        <strain evidence="12">DSM 17711 / JCM 13418 / NBRC 101707 / SANAE</strain>
    </source>
</reference>
<evidence type="ECO:0000313" key="12">
    <source>
        <dbReference type="Proteomes" id="UP000001882"/>
    </source>
</evidence>
<dbReference type="InterPro" id="IPR050247">
    <property type="entry name" value="Met_Aminopeptidase_Type2"/>
</dbReference>
<dbReference type="InterPro" id="IPR000994">
    <property type="entry name" value="Pept_M24"/>
</dbReference>
<dbReference type="GO" id="GO:0046872">
    <property type="term" value="F:metal ion binding"/>
    <property type="evidence" value="ECO:0007669"/>
    <property type="project" value="UniProtKB-UniRule"/>
</dbReference>
<evidence type="ECO:0000313" key="11">
    <source>
        <dbReference type="EMBL" id="BAI61070.1"/>
    </source>
</evidence>
<dbReference type="PATRIC" id="fig|304371.9.peg.1028"/>
<dbReference type="RefSeq" id="WP_012899749.1">
    <property type="nucleotide sequence ID" value="NC_013665.1"/>
</dbReference>
<evidence type="ECO:0000256" key="2">
    <source>
        <dbReference type="ARBA" id="ARBA00001936"/>
    </source>
</evidence>
<dbReference type="KEGG" id="mpd:MCP_0998"/>
<gene>
    <name evidence="11" type="primary">map-1</name>
    <name evidence="8" type="synonym">map</name>
    <name evidence="11" type="ordered locus">MCP_0998</name>
</gene>
<dbReference type="Proteomes" id="UP000001882">
    <property type="component" value="Chromosome"/>
</dbReference>
<evidence type="ECO:0000256" key="4">
    <source>
        <dbReference type="ARBA" id="ARBA00022438"/>
    </source>
</evidence>
<evidence type="ECO:0000259" key="10">
    <source>
        <dbReference type="Pfam" id="PF00557"/>
    </source>
</evidence>
<dbReference type="InterPro" id="IPR002468">
    <property type="entry name" value="Pept_M24A_MAP2"/>
</dbReference>
<evidence type="ECO:0000256" key="1">
    <source>
        <dbReference type="ARBA" id="ARBA00000294"/>
    </source>
</evidence>
<accession>D1YX98</accession>
<dbReference type="PRINTS" id="PR00599">
    <property type="entry name" value="MAPEPTIDASE"/>
</dbReference>
<feature type="binding site" evidence="8">
    <location>
        <position position="169"/>
    </location>
    <ligand>
        <name>substrate</name>
    </ligand>
</feature>
<keyword evidence="6 8" id="KW-0479">Metal-binding</keyword>
<keyword evidence="4 8" id="KW-0031">Aminopeptidase</keyword>
<feature type="binding site" evidence="8">
    <location>
        <position position="100"/>
    </location>
    <ligand>
        <name>a divalent metal cation</name>
        <dbReference type="ChEBI" id="CHEBI:60240"/>
        <label>1</label>
    </ligand>
</feature>
<dbReference type="SUPFAM" id="SSF55920">
    <property type="entry name" value="Creatinase/aminopeptidase"/>
    <property type="match status" value="1"/>
</dbReference>
<feature type="binding site" evidence="8">
    <location>
        <position position="100"/>
    </location>
    <ligand>
        <name>a divalent metal cation</name>
        <dbReference type="ChEBI" id="CHEBI:60240"/>
        <label>2</label>
        <note>catalytic</note>
    </ligand>
</feature>
<dbReference type="Gene3D" id="3.90.230.10">
    <property type="entry name" value="Creatinase/methionine aminopeptidase superfamily"/>
    <property type="match status" value="1"/>
</dbReference>
<dbReference type="InterPro" id="IPR028595">
    <property type="entry name" value="MetAP_archaeal"/>
</dbReference>
<protein>
    <recommendedName>
        <fullName evidence="8 9">Methionine aminopeptidase</fullName>
        <shortName evidence="8">MAP</shortName>
        <shortName evidence="8">MetAP</shortName>
        <ecNumber evidence="8 9">3.4.11.18</ecNumber>
    </recommendedName>
    <alternativeName>
        <fullName evidence="8">Peptidase M</fullName>
    </alternativeName>
</protein>
<comment type="cofactor">
    <cofactor evidence="2">
        <name>Mn(2+)</name>
        <dbReference type="ChEBI" id="CHEBI:29035"/>
    </cofactor>
</comment>
<dbReference type="eggNOG" id="arCOG01001">
    <property type="taxonomic scope" value="Archaea"/>
</dbReference>
<dbReference type="GO" id="GO:0004239">
    <property type="term" value="F:initiator methionyl aminopeptidase activity"/>
    <property type="evidence" value="ECO:0007669"/>
    <property type="project" value="UniProtKB-UniRule"/>
</dbReference>
<evidence type="ECO:0000256" key="8">
    <source>
        <dbReference type="HAMAP-Rule" id="MF_01975"/>
    </source>
</evidence>
<evidence type="ECO:0000256" key="7">
    <source>
        <dbReference type="ARBA" id="ARBA00022801"/>
    </source>
</evidence>
<evidence type="ECO:0000256" key="3">
    <source>
        <dbReference type="ARBA" id="ARBA00001954"/>
    </source>
</evidence>
<sequence>MHIFLGLEALQSYETAGDIVKKVRRTVTPSIKEGAKLLDIATLVEEEISSSGARPAFPCTVAVNNVASHYTPSRDDERVLKKGDLVKVDLGACVDGYVADAAFTVEIGTREHEALILAVKETLFAGIEVIRPGVPLSKIGGTIHHTAAMRGFNVLKDLLGHSLARNCLHGGLTIPPYDNGSELKIREGDVLAIEPFLTKGNGIIARMDGGNIYQLLRNGEIYAQGPEEKALLAYINEHYGSFPFAERWLPDSRGLPGLLKSACVKGFPMMVEADKAPVAQAEATVIVAQDGPMIIT</sequence>
<dbReference type="EMBL" id="AP011532">
    <property type="protein sequence ID" value="BAI61070.1"/>
    <property type="molecule type" value="Genomic_DNA"/>
</dbReference>
<feature type="binding site" evidence="8">
    <location>
        <position position="69"/>
    </location>
    <ligand>
        <name>substrate</name>
    </ligand>
</feature>